<protein>
    <submittedName>
        <fullName evidence="2">Uncharacterized protein</fullName>
    </submittedName>
</protein>
<dbReference type="AlphaFoldDB" id="A0AAD6YYL1"/>
<keyword evidence="3" id="KW-1185">Reference proteome</keyword>
<organism evidence="2 3">
    <name type="scientific">Mycena albidolilacea</name>
    <dbReference type="NCBI Taxonomy" id="1033008"/>
    <lineage>
        <taxon>Eukaryota</taxon>
        <taxon>Fungi</taxon>
        <taxon>Dikarya</taxon>
        <taxon>Basidiomycota</taxon>
        <taxon>Agaricomycotina</taxon>
        <taxon>Agaricomycetes</taxon>
        <taxon>Agaricomycetidae</taxon>
        <taxon>Agaricales</taxon>
        <taxon>Marasmiineae</taxon>
        <taxon>Mycenaceae</taxon>
        <taxon>Mycena</taxon>
    </lineage>
</organism>
<gene>
    <name evidence="2" type="ORF">DFH08DRAFT_827185</name>
</gene>
<evidence type="ECO:0000313" key="3">
    <source>
        <dbReference type="Proteomes" id="UP001218218"/>
    </source>
</evidence>
<dbReference type="EMBL" id="JARIHO010000126">
    <property type="protein sequence ID" value="KAJ7301802.1"/>
    <property type="molecule type" value="Genomic_DNA"/>
</dbReference>
<keyword evidence="1" id="KW-0732">Signal</keyword>
<comment type="caution">
    <text evidence="2">The sequence shown here is derived from an EMBL/GenBank/DDBJ whole genome shotgun (WGS) entry which is preliminary data.</text>
</comment>
<dbReference type="Proteomes" id="UP001218218">
    <property type="component" value="Unassembled WGS sequence"/>
</dbReference>
<feature type="signal peptide" evidence="1">
    <location>
        <begin position="1"/>
        <end position="19"/>
    </location>
</feature>
<evidence type="ECO:0000256" key="1">
    <source>
        <dbReference type="SAM" id="SignalP"/>
    </source>
</evidence>
<reference evidence="2" key="1">
    <citation type="submission" date="2023-03" db="EMBL/GenBank/DDBJ databases">
        <title>Massive genome expansion in bonnet fungi (Mycena s.s.) driven by repeated elements and novel gene families across ecological guilds.</title>
        <authorList>
            <consortium name="Lawrence Berkeley National Laboratory"/>
            <person name="Harder C.B."/>
            <person name="Miyauchi S."/>
            <person name="Viragh M."/>
            <person name="Kuo A."/>
            <person name="Thoen E."/>
            <person name="Andreopoulos B."/>
            <person name="Lu D."/>
            <person name="Skrede I."/>
            <person name="Drula E."/>
            <person name="Henrissat B."/>
            <person name="Morin E."/>
            <person name="Kohler A."/>
            <person name="Barry K."/>
            <person name="LaButti K."/>
            <person name="Morin E."/>
            <person name="Salamov A."/>
            <person name="Lipzen A."/>
            <person name="Mereny Z."/>
            <person name="Hegedus B."/>
            <person name="Baldrian P."/>
            <person name="Stursova M."/>
            <person name="Weitz H."/>
            <person name="Taylor A."/>
            <person name="Grigoriev I.V."/>
            <person name="Nagy L.G."/>
            <person name="Martin F."/>
            <person name="Kauserud H."/>
        </authorList>
    </citation>
    <scope>NUCLEOTIDE SEQUENCE</scope>
    <source>
        <strain evidence="2">CBHHK002</strain>
    </source>
</reference>
<name>A0AAD6YYL1_9AGAR</name>
<feature type="chain" id="PRO_5042042877" evidence="1">
    <location>
        <begin position="20"/>
        <end position="139"/>
    </location>
</feature>
<proteinExistence type="predicted"/>
<accession>A0AAD6YYL1</accession>
<evidence type="ECO:0000313" key="2">
    <source>
        <dbReference type="EMBL" id="KAJ7301802.1"/>
    </source>
</evidence>
<sequence>MVSLGVLLVSLLLLCRFQCFNVFRGSKVPPFAIDHVKCGINVGITHTHCKLGVAGRLLYLLLLATGPILQLCVMLLEEVINPISFGVNGLSAVENDDGVCFFSTLPTPDFQSLGVALWSSLDFSPILWTHMGFYATKDY</sequence>